<gene>
    <name evidence="1" type="ORF">M378DRAFT_166641</name>
</gene>
<protein>
    <submittedName>
        <fullName evidence="1">Uncharacterized protein</fullName>
    </submittedName>
</protein>
<dbReference type="AlphaFoldDB" id="A0A0C2SF37"/>
<dbReference type="EMBL" id="KN818281">
    <property type="protein sequence ID" value="KIL61675.1"/>
    <property type="molecule type" value="Genomic_DNA"/>
</dbReference>
<accession>A0A0C2SF37</accession>
<reference evidence="1 2" key="1">
    <citation type="submission" date="2014-04" db="EMBL/GenBank/DDBJ databases">
        <title>Evolutionary Origins and Diversification of the Mycorrhizal Mutualists.</title>
        <authorList>
            <consortium name="DOE Joint Genome Institute"/>
            <consortium name="Mycorrhizal Genomics Consortium"/>
            <person name="Kohler A."/>
            <person name="Kuo A."/>
            <person name="Nagy L.G."/>
            <person name="Floudas D."/>
            <person name="Copeland A."/>
            <person name="Barry K.W."/>
            <person name="Cichocki N."/>
            <person name="Veneault-Fourrey C."/>
            <person name="LaButti K."/>
            <person name="Lindquist E.A."/>
            <person name="Lipzen A."/>
            <person name="Lundell T."/>
            <person name="Morin E."/>
            <person name="Murat C."/>
            <person name="Riley R."/>
            <person name="Ohm R."/>
            <person name="Sun H."/>
            <person name="Tunlid A."/>
            <person name="Henrissat B."/>
            <person name="Grigoriev I.V."/>
            <person name="Hibbett D.S."/>
            <person name="Martin F."/>
        </authorList>
    </citation>
    <scope>NUCLEOTIDE SEQUENCE [LARGE SCALE GENOMIC DNA]</scope>
    <source>
        <strain evidence="1 2">Koide BX008</strain>
    </source>
</reference>
<organism evidence="1 2">
    <name type="scientific">Amanita muscaria (strain Koide BX008)</name>
    <dbReference type="NCBI Taxonomy" id="946122"/>
    <lineage>
        <taxon>Eukaryota</taxon>
        <taxon>Fungi</taxon>
        <taxon>Dikarya</taxon>
        <taxon>Basidiomycota</taxon>
        <taxon>Agaricomycotina</taxon>
        <taxon>Agaricomycetes</taxon>
        <taxon>Agaricomycetidae</taxon>
        <taxon>Agaricales</taxon>
        <taxon>Pluteineae</taxon>
        <taxon>Amanitaceae</taxon>
        <taxon>Amanita</taxon>
    </lineage>
</organism>
<evidence type="ECO:0000313" key="1">
    <source>
        <dbReference type="EMBL" id="KIL61675.1"/>
    </source>
</evidence>
<evidence type="ECO:0000313" key="2">
    <source>
        <dbReference type="Proteomes" id="UP000054549"/>
    </source>
</evidence>
<proteinExistence type="predicted"/>
<dbReference type="HOGENOM" id="CLU_2996117_0_0_1"/>
<sequence length="57" mass="6126">MASATRYAPSNLEELKHSLLHDTKVKVAGIDGSSSLSQSDSCLGVVYKISSRRCAAW</sequence>
<dbReference type="Proteomes" id="UP000054549">
    <property type="component" value="Unassembled WGS sequence"/>
</dbReference>
<name>A0A0C2SF37_AMAMK</name>
<dbReference type="InParanoid" id="A0A0C2SF37"/>
<keyword evidence="2" id="KW-1185">Reference proteome</keyword>